<dbReference type="OrthoDB" id="6762186at2759"/>
<name>A0A9P0D5D3_9CUCU</name>
<feature type="compositionally biased region" description="Polar residues" evidence="1">
    <location>
        <begin position="148"/>
        <end position="163"/>
    </location>
</feature>
<accession>A0A9P0D5D3</accession>
<sequence length="596" mass="69279">MNRGKLMVELCNRIKTIDKHSSNSFSKERTVVDFPLRIDQPNEIENIHEFIEETEEVFKEKTVTHTTERPNENYIVIAVNDLETVAQEDCVDHEQHEEIIIDNGSNLFALKEDNINIIIYNVQDSTEINNEKSFETNDEERRDSTYILQNNDTDSTSSDQEPQSFAAKRKRSRFANPSTWERNIRKQKRLAGESYIDRKGREISEKVVNLVDCQCRFKCRDAITVAQQKSLFQEYWSFGSTVRQKDFLCSLIEETAIARKRKRSEDSGIDKTVSRSYKLSNGNSETIRVCQKFFCTFAISKRIPTDALLHKSINGTYRGQDKRKGRPATNVTPHKKVREIQAILAAFPKVPSHYCRQRSSRLYLSPDLLIEKLYTLYKDKCGPEAVNLNVFRRLFKEHDPPLAIFKPKKDQCSICNEAERLNSKGTDIKYQEYVRQEDAIKAMKENDKKASKNDSKISYGTFDLQAVLTLPYAGDCQIYYKRKLSLFNFTVFDFREDGHCFLWDETNGKKGKKFKFFEVNPSEINSENIILESKYKNHHEISTAKKRDLISLLKQGVIPQEYAAFYNNLPSSRGIRDVAVWSHDQEIENDVDEIDI</sequence>
<dbReference type="PANTHER" id="PTHR10773:SF19">
    <property type="match status" value="1"/>
</dbReference>
<evidence type="ECO:0000256" key="1">
    <source>
        <dbReference type="SAM" id="MobiDB-lite"/>
    </source>
</evidence>
<dbReference type="Proteomes" id="UP001153636">
    <property type="component" value="Chromosome 5"/>
</dbReference>
<protein>
    <submittedName>
        <fullName evidence="2">Uncharacterized protein</fullName>
    </submittedName>
</protein>
<gene>
    <name evidence="2" type="ORF">PSYICH_LOCUS10912</name>
</gene>
<dbReference type="AlphaFoldDB" id="A0A9P0D5D3"/>
<keyword evidence="3" id="KW-1185">Reference proteome</keyword>
<evidence type="ECO:0000313" key="3">
    <source>
        <dbReference type="Proteomes" id="UP001153636"/>
    </source>
</evidence>
<dbReference type="EMBL" id="OV651817">
    <property type="protein sequence ID" value="CAH1110537.1"/>
    <property type="molecule type" value="Genomic_DNA"/>
</dbReference>
<evidence type="ECO:0000313" key="2">
    <source>
        <dbReference type="EMBL" id="CAH1110537.1"/>
    </source>
</evidence>
<proteinExistence type="predicted"/>
<dbReference type="PANTHER" id="PTHR10773">
    <property type="entry name" value="DNA-DIRECTED RNA POLYMERASES I, II, AND III SUBUNIT RPABC2"/>
    <property type="match status" value="1"/>
</dbReference>
<feature type="region of interest" description="Disordered" evidence="1">
    <location>
        <begin position="148"/>
        <end position="177"/>
    </location>
</feature>
<reference evidence="2" key="1">
    <citation type="submission" date="2022-01" db="EMBL/GenBank/DDBJ databases">
        <authorList>
            <person name="King R."/>
        </authorList>
    </citation>
    <scope>NUCLEOTIDE SEQUENCE</scope>
</reference>
<organism evidence="2 3">
    <name type="scientific">Psylliodes chrysocephalus</name>
    <dbReference type="NCBI Taxonomy" id="3402493"/>
    <lineage>
        <taxon>Eukaryota</taxon>
        <taxon>Metazoa</taxon>
        <taxon>Ecdysozoa</taxon>
        <taxon>Arthropoda</taxon>
        <taxon>Hexapoda</taxon>
        <taxon>Insecta</taxon>
        <taxon>Pterygota</taxon>
        <taxon>Neoptera</taxon>
        <taxon>Endopterygota</taxon>
        <taxon>Coleoptera</taxon>
        <taxon>Polyphaga</taxon>
        <taxon>Cucujiformia</taxon>
        <taxon>Chrysomeloidea</taxon>
        <taxon>Chrysomelidae</taxon>
        <taxon>Galerucinae</taxon>
        <taxon>Alticini</taxon>
        <taxon>Psylliodes</taxon>
    </lineage>
</organism>